<reference evidence="10 11" key="1">
    <citation type="submission" date="2016-12" db="EMBL/GenBank/DDBJ databases">
        <authorList>
            <person name="Song W.-J."/>
            <person name="Kurnit D.M."/>
        </authorList>
    </citation>
    <scope>NUCLEOTIDE SEQUENCE [LARGE SCALE GENOMIC DNA]</scope>
    <source>
        <strain evidence="10 11">HSG9</strain>
    </source>
</reference>
<evidence type="ECO:0000256" key="4">
    <source>
        <dbReference type="ARBA" id="ARBA00022679"/>
    </source>
</evidence>
<evidence type="ECO:0000256" key="3">
    <source>
        <dbReference type="ARBA" id="ARBA00019077"/>
    </source>
</evidence>
<keyword evidence="8" id="KW-0448">Lipopolysaccharide biosynthesis</keyword>
<protein>
    <recommendedName>
        <fullName evidence="3 8">3-deoxy-D-manno-octulosonic acid transferase</fullName>
        <shortName evidence="8">Kdo transferase</shortName>
        <ecNumber evidence="2 8">2.4.99.12</ecNumber>
    </recommendedName>
    <alternativeName>
        <fullName evidence="5 8">Lipid IV(A) 3-deoxy-D-manno-octulosonic acid transferase</fullName>
    </alternativeName>
</protein>
<keyword evidence="11" id="KW-1185">Reference proteome</keyword>
<evidence type="ECO:0000256" key="2">
    <source>
        <dbReference type="ARBA" id="ARBA00012621"/>
    </source>
</evidence>
<dbReference type="UniPathway" id="UPA00958"/>
<dbReference type="GO" id="GO:0005886">
    <property type="term" value="C:plasma membrane"/>
    <property type="evidence" value="ECO:0007669"/>
    <property type="project" value="UniProtKB-SubCell"/>
</dbReference>
<dbReference type="Gene3D" id="3.40.50.11720">
    <property type="entry name" value="3-Deoxy-D-manno-octulosonic-acid transferase, N-terminal domain"/>
    <property type="match status" value="1"/>
</dbReference>
<dbReference type="GO" id="GO:0043842">
    <property type="term" value="F:Kdo transferase activity"/>
    <property type="evidence" value="ECO:0007669"/>
    <property type="project" value="UniProtKB-EC"/>
</dbReference>
<dbReference type="AlphaFoldDB" id="A0A1V6LU73"/>
<dbReference type="Gene3D" id="3.40.50.2000">
    <property type="entry name" value="Glycogen Phosphorylase B"/>
    <property type="match status" value="1"/>
</dbReference>
<sequence>MSFLYNLSLYLVAAVLRVVALFNPKIKLFVAGRKNTFELLEQNLNPTDKVIWMHAASLGEYEQGLPILEKLKTNYPDHKFLLTFFSPSGYEVKKGKTPADIETYLPLDTKENARKIVALVKPKMTIFIKYEVWPNLLSQLREQQCPTLLVSGIFNQKQVYFKSYGGFLRKALENFDYFFVQDQNSIELLRRIGYTNSSISGDSRYDRVTQIVEQNNSLEFMDAFLQGKNCIVAGSTWPPGEALLADYINKDKSNYKFVIAPHNIKEQHVESIVNSLKVPKMKYSELDLEAIGQTKVLILDTVGILTKVYSYADIAYVGGGFETGLHNTLEPAVFGIPVIIGPKYHRFIEAIALVNNKGVISVKDKIEFNTTLSQLVDNPTERANLGRANMDYIFKNKGATDQVVAYINKHL</sequence>
<comment type="similarity">
    <text evidence="8">Belongs to the glycosyltransferase group 1 family.</text>
</comment>
<comment type="subcellular location">
    <subcellularLocation>
        <location evidence="8">Cell membrane</location>
    </subcellularLocation>
</comment>
<keyword evidence="4 8" id="KW-0808">Transferase</keyword>
<dbReference type="EMBL" id="MTBC01000002">
    <property type="protein sequence ID" value="OQD43688.1"/>
    <property type="molecule type" value="Genomic_DNA"/>
</dbReference>
<dbReference type="Proteomes" id="UP000191680">
    <property type="component" value="Unassembled WGS sequence"/>
</dbReference>
<evidence type="ECO:0000256" key="8">
    <source>
        <dbReference type="RuleBase" id="RU365103"/>
    </source>
</evidence>
<dbReference type="PANTHER" id="PTHR42755">
    <property type="entry name" value="3-DEOXY-MANNO-OCTULOSONATE CYTIDYLYLTRANSFERASE"/>
    <property type="match status" value="1"/>
</dbReference>
<proteinExistence type="inferred from homology"/>
<comment type="function">
    <text evidence="8">Involved in lipopolysaccharide (LPS) biosynthesis. Catalyzes the transfer of 3-deoxy-D-manno-octulosonate (Kdo) residue(s) from CMP-Kdo to lipid IV(A), the tetraacyldisaccharide-1,4'-bisphosphate precursor of lipid A.</text>
</comment>
<dbReference type="InterPro" id="IPR007507">
    <property type="entry name" value="Glycos_transf_N"/>
</dbReference>
<feature type="active site" description="Proton acceptor" evidence="7">
    <location>
        <position position="60"/>
    </location>
</feature>
<gene>
    <name evidence="10" type="ORF">BUL40_03500</name>
</gene>
<evidence type="ECO:0000313" key="11">
    <source>
        <dbReference type="Proteomes" id="UP000191680"/>
    </source>
</evidence>
<evidence type="ECO:0000256" key="1">
    <source>
        <dbReference type="ARBA" id="ARBA00004713"/>
    </source>
</evidence>
<dbReference type="InterPro" id="IPR038107">
    <property type="entry name" value="Glycos_transf_N_sf"/>
</dbReference>
<evidence type="ECO:0000259" key="9">
    <source>
        <dbReference type="Pfam" id="PF04413"/>
    </source>
</evidence>
<comment type="pathway">
    <text evidence="1 8">Bacterial outer membrane biogenesis; LPS core biosynthesis.</text>
</comment>
<dbReference type="EC" id="2.4.99.12" evidence="2 8"/>
<evidence type="ECO:0000256" key="5">
    <source>
        <dbReference type="ARBA" id="ARBA00031445"/>
    </source>
</evidence>
<name>A0A1V6LU73_9FLAO</name>
<comment type="catalytic activity">
    <reaction evidence="6 8">
        <text>lipid IVA (E. coli) + CMP-3-deoxy-beta-D-manno-octulosonate = alpha-Kdo-(2-&gt;6)-lipid IVA (E. coli) + CMP + H(+)</text>
        <dbReference type="Rhea" id="RHEA:28066"/>
        <dbReference type="ChEBI" id="CHEBI:15378"/>
        <dbReference type="ChEBI" id="CHEBI:58603"/>
        <dbReference type="ChEBI" id="CHEBI:60364"/>
        <dbReference type="ChEBI" id="CHEBI:60377"/>
        <dbReference type="ChEBI" id="CHEBI:85987"/>
        <dbReference type="EC" id="2.4.99.12"/>
    </reaction>
</comment>
<dbReference type="GO" id="GO:0009244">
    <property type="term" value="P:lipopolysaccharide core region biosynthetic process"/>
    <property type="evidence" value="ECO:0007669"/>
    <property type="project" value="UniProtKB-UniRule"/>
</dbReference>
<feature type="domain" description="3-deoxy-D-manno-octulosonic-acid transferase N-terminal" evidence="9">
    <location>
        <begin position="40"/>
        <end position="206"/>
    </location>
</feature>
<dbReference type="OrthoDB" id="9789797at2"/>
<dbReference type="RefSeq" id="WP_080318104.1">
    <property type="nucleotide sequence ID" value="NZ_MTBC01000002.1"/>
</dbReference>
<keyword evidence="8" id="KW-1003">Cell membrane</keyword>
<evidence type="ECO:0000313" key="10">
    <source>
        <dbReference type="EMBL" id="OQD43688.1"/>
    </source>
</evidence>
<organism evidence="10 11">
    <name type="scientific">Croceivirga radicis</name>
    <dbReference type="NCBI Taxonomy" id="1929488"/>
    <lineage>
        <taxon>Bacteria</taxon>
        <taxon>Pseudomonadati</taxon>
        <taxon>Bacteroidota</taxon>
        <taxon>Flavobacteriia</taxon>
        <taxon>Flavobacteriales</taxon>
        <taxon>Flavobacteriaceae</taxon>
        <taxon>Croceivirga</taxon>
    </lineage>
</organism>
<dbReference type="GO" id="GO:0009245">
    <property type="term" value="P:lipid A biosynthetic process"/>
    <property type="evidence" value="ECO:0007669"/>
    <property type="project" value="TreeGrafter"/>
</dbReference>
<dbReference type="InterPro" id="IPR039901">
    <property type="entry name" value="Kdotransferase"/>
</dbReference>
<keyword evidence="8" id="KW-0472">Membrane</keyword>
<comment type="caution">
    <text evidence="10">The sequence shown here is derived from an EMBL/GenBank/DDBJ whole genome shotgun (WGS) entry which is preliminary data.</text>
</comment>
<evidence type="ECO:0000256" key="7">
    <source>
        <dbReference type="PIRSR" id="PIRSR639901-1"/>
    </source>
</evidence>
<evidence type="ECO:0000256" key="6">
    <source>
        <dbReference type="ARBA" id="ARBA00049183"/>
    </source>
</evidence>
<dbReference type="PANTHER" id="PTHR42755:SF1">
    <property type="entry name" value="3-DEOXY-D-MANNO-OCTULOSONIC ACID TRANSFERASE, MITOCHONDRIAL-RELATED"/>
    <property type="match status" value="1"/>
</dbReference>
<dbReference type="SUPFAM" id="SSF53756">
    <property type="entry name" value="UDP-Glycosyltransferase/glycogen phosphorylase"/>
    <property type="match status" value="1"/>
</dbReference>
<accession>A0A1V6LU73</accession>
<dbReference type="Pfam" id="PF04413">
    <property type="entry name" value="Glycos_transf_N"/>
    <property type="match status" value="1"/>
</dbReference>